<evidence type="ECO:0000313" key="1">
    <source>
        <dbReference type="EMBL" id="MBW86770.1"/>
    </source>
</evidence>
<reference evidence="1" key="1">
    <citation type="submission" date="2018-02" db="EMBL/GenBank/DDBJ databases">
        <title>Rhizophora mucronata_Transcriptome.</title>
        <authorList>
            <person name="Meera S.P."/>
            <person name="Sreeshan A."/>
            <person name="Augustine A."/>
        </authorList>
    </citation>
    <scope>NUCLEOTIDE SEQUENCE</scope>
    <source>
        <tissue evidence="1">Leaf</tissue>
    </source>
</reference>
<protein>
    <submittedName>
        <fullName evidence="1">Uncharacterized protein</fullName>
    </submittedName>
</protein>
<proteinExistence type="predicted"/>
<name>A0A2P2IZY8_RHIMU</name>
<accession>A0A2P2IZY8</accession>
<dbReference type="AlphaFoldDB" id="A0A2P2IZY8"/>
<organism evidence="1">
    <name type="scientific">Rhizophora mucronata</name>
    <name type="common">Asiatic mangrove</name>
    <dbReference type="NCBI Taxonomy" id="61149"/>
    <lineage>
        <taxon>Eukaryota</taxon>
        <taxon>Viridiplantae</taxon>
        <taxon>Streptophyta</taxon>
        <taxon>Embryophyta</taxon>
        <taxon>Tracheophyta</taxon>
        <taxon>Spermatophyta</taxon>
        <taxon>Magnoliopsida</taxon>
        <taxon>eudicotyledons</taxon>
        <taxon>Gunneridae</taxon>
        <taxon>Pentapetalae</taxon>
        <taxon>rosids</taxon>
        <taxon>fabids</taxon>
        <taxon>Malpighiales</taxon>
        <taxon>Rhizophoraceae</taxon>
        <taxon>Rhizophora</taxon>
    </lineage>
</organism>
<dbReference type="EMBL" id="GGEC01006287">
    <property type="protein sequence ID" value="MBW86770.1"/>
    <property type="molecule type" value="Transcribed_RNA"/>
</dbReference>
<sequence>MCCSILYMLFHYANRSVSVKVLISQKAKNADDFVSEKDCTTYLCI</sequence>